<dbReference type="Proteomes" id="UP000192342">
    <property type="component" value="Unassembled WGS sequence"/>
</dbReference>
<keyword evidence="3" id="KW-1185">Reference proteome</keyword>
<evidence type="ECO:0000259" key="1">
    <source>
        <dbReference type="Pfam" id="PF04028"/>
    </source>
</evidence>
<dbReference type="AlphaFoldDB" id="A0A1Y1SFY2"/>
<feature type="domain" description="DUF374" evidence="1">
    <location>
        <begin position="53"/>
        <end position="118"/>
    </location>
</feature>
<dbReference type="InterPro" id="IPR007172">
    <property type="entry name" value="DUF374"/>
</dbReference>
<evidence type="ECO:0000313" key="3">
    <source>
        <dbReference type="Proteomes" id="UP000192342"/>
    </source>
</evidence>
<comment type="caution">
    <text evidence="2">The sequence shown here is derived from an EMBL/GenBank/DDBJ whole genome shotgun (WGS) entry which is preliminary data.</text>
</comment>
<proteinExistence type="predicted"/>
<dbReference type="EMBL" id="AQQV01000001">
    <property type="protein sequence ID" value="ORE88290.1"/>
    <property type="molecule type" value="Genomic_DNA"/>
</dbReference>
<accession>A0A1Y1SFY2</accession>
<sequence length="206" mass="22666">MSGLMRFIHATSRKRYTNLAVLKAQFDSGKPCIIVAWHNRNILGPFGYLAHRPPGRVFSPLASASRDGSLAAAAMDNLGVECIRGSSSRGGAQALREMLRAAKRGHDLGITPDGPRGPKYKVQAGVIAAARLTGAPIIPMTYQARRRKELSSWDAMIVPYPFGQLHYVYGDPIQVPRDADEAECERLRLQVEQALMRIGELAEHFD</sequence>
<protein>
    <recommendedName>
        <fullName evidence="1">DUF374 domain-containing protein</fullName>
    </recommendedName>
</protein>
<organism evidence="2 3">
    <name type="scientific">Oceanococcus atlanticus</name>
    <dbReference type="NCBI Taxonomy" id="1317117"/>
    <lineage>
        <taxon>Bacteria</taxon>
        <taxon>Pseudomonadati</taxon>
        <taxon>Pseudomonadota</taxon>
        <taxon>Gammaproteobacteria</taxon>
        <taxon>Chromatiales</taxon>
        <taxon>Oceanococcaceae</taxon>
        <taxon>Oceanococcus</taxon>
    </lineage>
</organism>
<evidence type="ECO:0000313" key="2">
    <source>
        <dbReference type="EMBL" id="ORE88290.1"/>
    </source>
</evidence>
<dbReference type="CDD" id="cd07983">
    <property type="entry name" value="LPLAT_DUF374-like"/>
    <property type="match status" value="1"/>
</dbReference>
<gene>
    <name evidence="2" type="ORF">ATO7_00405</name>
</gene>
<dbReference type="STRING" id="1317117.ATO7_00405"/>
<dbReference type="SUPFAM" id="SSF69593">
    <property type="entry name" value="Glycerol-3-phosphate (1)-acyltransferase"/>
    <property type="match status" value="1"/>
</dbReference>
<dbReference type="Pfam" id="PF04028">
    <property type="entry name" value="DUF374"/>
    <property type="match status" value="1"/>
</dbReference>
<name>A0A1Y1SFY2_9GAMM</name>
<reference evidence="2 3" key="1">
    <citation type="submission" date="2013-04" db="EMBL/GenBank/DDBJ databases">
        <title>Oceanococcus atlanticus 22II-S10r2 Genome Sequencing.</title>
        <authorList>
            <person name="Lai Q."/>
            <person name="Li G."/>
            <person name="Shao Z."/>
        </authorList>
    </citation>
    <scope>NUCLEOTIDE SEQUENCE [LARGE SCALE GENOMIC DNA]</scope>
    <source>
        <strain evidence="2 3">22II-S10r2</strain>
    </source>
</reference>